<feature type="domain" description="PAS" evidence="1">
    <location>
        <begin position="1"/>
        <end position="70"/>
    </location>
</feature>
<proteinExistence type="predicted"/>
<dbReference type="InterPro" id="IPR035965">
    <property type="entry name" value="PAS-like_dom_sf"/>
</dbReference>
<dbReference type="GO" id="GO:0006355">
    <property type="term" value="P:regulation of DNA-templated transcription"/>
    <property type="evidence" value="ECO:0007669"/>
    <property type="project" value="InterPro"/>
</dbReference>
<dbReference type="Proteomes" id="UP000198600">
    <property type="component" value="Chromosome I"/>
</dbReference>
<dbReference type="InterPro" id="IPR013767">
    <property type="entry name" value="PAS_fold"/>
</dbReference>
<dbReference type="InterPro" id="IPR000014">
    <property type="entry name" value="PAS"/>
</dbReference>
<evidence type="ECO:0000259" key="1">
    <source>
        <dbReference type="PROSITE" id="PS50112"/>
    </source>
</evidence>
<accession>A0A1H2P182</accession>
<protein>
    <recommendedName>
        <fullName evidence="1">PAS domain-containing protein</fullName>
    </recommendedName>
</protein>
<dbReference type="SUPFAM" id="SSF55785">
    <property type="entry name" value="PYP-like sensor domain (PAS domain)"/>
    <property type="match status" value="1"/>
</dbReference>
<dbReference type="EMBL" id="LT629802">
    <property type="protein sequence ID" value="SDV11085.1"/>
    <property type="molecule type" value="Genomic_DNA"/>
</dbReference>
<reference evidence="3" key="1">
    <citation type="submission" date="2016-10" db="EMBL/GenBank/DDBJ databases">
        <authorList>
            <person name="Varghese N."/>
            <person name="Submissions S."/>
        </authorList>
    </citation>
    <scope>NUCLEOTIDE SEQUENCE [LARGE SCALE GENOMIC DNA]</scope>
    <source>
        <strain evidence="3">LMG 2223</strain>
    </source>
</reference>
<keyword evidence="3" id="KW-1185">Reference proteome</keyword>
<sequence>MNHQLNRVIEALPAIVWTATAEGWIGFFNQRWYDYTGLELEQAQHRGLEAAIHTEDLSRLVQSRQTTAPS</sequence>
<evidence type="ECO:0000313" key="2">
    <source>
        <dbReference type="EMBL" id="SDV11085.1"/>
    </source>
</evidence>
<dbReference type="OrthoDB" id="1931120at2"/>
<dbReference type="STRING" id="46679.SAMN05216202_5178"/>
<dbReference type="Gene3D" id="3.30.450.20">
    <property type="entry name" value="PAS domain"/>
    <property type="match status" value="1"/>
</dbReference>
<dbReference type="Pfam" id="PF00989">
    <property type="entry name" value="PAS"/>
    <property type="match status" value="1"/>
</dbReference>
<dbReference type="PROSITE" id="PS50112">
    <property type="entry name" value="PAS"/>
    <property type="match status" value="1"/>
</dbReference>
<evidence type="ECO:0000313" key="3">
    <source>
        <dbReference type="Proteomes" id="UP000198600"/>
    </source>
</evidence>
<name>A0A1H2P182_9PSED</name>
<dbReference type="SMART" id="SM00091">
    <property type="entry name" value="PAS"/>
    <property type="match status" value="1"/>
</dbReference>
<gene>
    <name evidence="2" type="ORF">SAMN05216202_5178</name>
</gene>
<organism evidence="2 3">
    <name type="scientific">Pseudomonas mucidolens</name>
    <dbReference type="NCBI Taxonomy" id="46679"/>
    <lineage>
        <taxon>Bacteria</taxon>
        <taxon>Pseudomonadati</taxon>
        <taxon>Pseudomonadota</taxon>
        <taxon>Gammaproteobacteria</taxon>
        <taxon>Pseudomonadales</taxon>
        <taxon>Pseudomonadaceae</taxon>
        <taxon>Pseudomonas</taxon>
    </lineage>
</organism>
<dbReference type="RefSeq" id="WP_084379565.1">
    <property type="nucleotide sequence ID" value="NZ_LS483433.1"/>
</dbReference>
<dbReference type="CDD" id="cd00130">
    <property type="entry name" value="PAS"/>
    <property type="match status" value="1"/>
</dbReference>
<dbReference type="AlphaFoldDB" id="A0A1H2P182"/>